<dbReference type="AlphaFoldDB" id="A0A517VSV7"/>
<dbReference type="SUPFAM" id="SSF51658">
    <property type="entry name" value="Xylose isomerase-like"/>
    <property type="match status" value="1"/>
</dbReference>
<dbReference type="PANTHER" id="PTHR12110:SF53">
    <property type="entry name" value="BLR5974 PROTEIN"/>
    <property type="match status" value="1"/>
</dbReference>
<dbReference type="InterPro" id="IPR050312">
    <property type="entry name" value="IolE/XylAMocC-like"/>
</dbReference>
<dbReference type="Gene3D" id="3.20.20.150">
    <property type="entry name" value="Divalent-metal-dependent TIM barrel enzymes"/>
    <property type="match status" value="1"/>
</dbReference>
<dbReference type="PROSITE" id="PS51318">
    <property type="entry name" value="TAT"/>
    <property type="match status" value="1"/>
</dbReference>
<dbReference type="InterPro" id="IPR036237">
    <property type="entry name" value="Xyl_isomerase-like_sf"/>
</dbReference>
<dbReference type="EMBL" id="CP037920">
    <property type="protein sequence ID" value="QDT96097.1"/>
    <property type="molecule type" value="Genomic_DNA"/>
</dbReference>
<gene>
    <name evidence="2" type="ORF">V144x_15500</name>
</gene>
<accession>A0A517VSV7</accession>
<protein>
    <submittedName>
        <fullName evidence="2">Xylose isomerase-like TIM barrel</fullName>
    </submittedName>
</protein>
<reference evidence="2 3" key="1">
    <citation type="submission" date="2019-03" db="EMBL/GenBank/DDBJ databases">
        <title>Deep-cultivation of Planctomycetes and their phenomic and genomic characterization uncovers novel biology.</title>
        <authorList>
            <person name="Wiegand S."/>
            <person name="Jogler M."/>
            <person name="Boedeker C."/>
            <person name="Pinto D."/>
            <person name="Vollmers J."/>
            <person name="Rivas-Marin E."/>
            <person name="Kohn T."/>
            <person name="Peeters S.H."/>
            <person name="Heuer A."/>
            <person name="Rast P."/>
            <person name="Oberbeckmann S."/>
            <person name="Bunk B."/>
            <person name="Jeske O."/>
            <person name="Meyerdierks A."/>
            <person name="Storesund J.E."/>
            <person name="Kallscheuer N."/>
            <person name="Luecker S."/>
            <person name="Lage O.M."/>
            <person name="Pohl T."/>
            <person name="Merkel B.J."/>
            <person name="Hornburger P."/>
            <person name="Mueller R.-W."/>
            <person name="Bruemmer F."/>
            <person name="Labrenz M."/>
            <person name="Spormann A.M."/>
            <person name="Op den Camp H."/>
            <person name="Overmann J."/>
            <person name="Amann R."/>
            <person name="Jetten M.S.M."/>
            <person name="Mascher T."/>
            <person name="Medema M.H."/>
            <person name="Devos D.P."/>
            <person name="Kaster A.-K."/>
            <person name="Ovreas L."/>
            <person name="Rohde M."/>
            <person name="Galperin M.Y."/>
            <person name="Jogler C."/>
        </authorList>
    </citation>
    <scope>NUCLEOTIDE SEQUENCE [LARGE SCALE GENOMIC DNA]</scope>
    <source>
        <strain evidence="2 3">V144</strain>
    </source>
</reference>
<evidence type="ECO:0000313" key="3">
    <source>
        <dbReference type="Proteomes" id="UP000318704"/>
    </source>
</evidence>
<name>A0A517VSV7_9PLAN</name>
<dbReference type="RefSeq" id="WP_144983653.1">
    <property type="nucleotide sequence ID" value="NZ_CP037920.1"/>
</dbReference>
<keyword evidence="2" id="KW-0413">Isomerase</keyword>
<dbReference type="InterPro" id="IPR006311">
    <property type="entry name" value="TAT_signal"/>
</dbReference>
<dbReference type="InterPro" id="IPR013022">
    <property type="entry name" value="Xyl_isomerase-like_TIM-brl"/>
</dbReference>
<evidence type="ECO:0000313" key="2">
    <source>
        <dbReference type="EMBL" id="QDT96097.1"/>
    </source>
</evidence>
<organism evidence="2 3">
    <name type="scientific">Gimesia aquarii</name>
    <dbReference type="NCBI Taxonomy" id="2527964"/>
    <lineage>
        <taxon>Bacteria</taxon>
        <taxon>Pseudomonadati</taxon>
        <taxon>Planctomycetota</taxon>
        <taxon>Planctomycetia</taxon>
        <taxon>Planctomycetales</taxon>
        <taxon>Planctomycetaceae</taxon>
        <taxon>Gimesia</taxon>
    </lineage>
</organism>
<dbReference type="KEGG" id="gaw:V144x_15500"/>
<dbReference type="Pfam" id="PF01261">
    <property type="entry name" value="AP_endonuc_2"/>
    <property type="match status" value="1"/>
</dbReference>
<dbReference type="PANTHER" id="PTHR12110">
    <property type="entry name" value="HYDROXYPYRUVATE ISOMERASE"/>
    <property type="match status" value="1"/>
</dbReference>
<sequence length="311" mass="34776">MELSRRSFIHAGTGTFLSAVLGNSSQTSEAQSKQQVVNPLDKALGITTSSLTYQMSSIPAKGKFTLLELPHILRNELGMTVIDLNTSTLAKTDQKYLDQVRDSAEKAGCILTNLKMNQRNLDMNSTDATTRNKALTAYKKSIDVAAHLGLKWARPLPLVKRPDMKIHVASYRKLCEYGAERNVQLLVENYGWMQNDPESVVKLVKAIGGNVAACPDTGNWDSNPIRYAGLKKTFPIAVTCDFKARAMGPRGEHSLYDLKRCFEIGWNAGFRGPWCFEHANKDQRQLFRELSLLRDMLQGWMKEAAENNSDC</sequence>
<evidence type="ECO:0000259" key="1">
    <source>
        <dbReference type="Pfam" id="PF01261"/>
    </source>
</evidence>
<dbReference type="GO" id="GO:0016853">
    <property type="term" value="F:isomerase activity"/>
    <property type="evidence" value="ECO:0007669"/>
    <property type="project" value="UniProtKB-KW"/>
</dbReference>
<proteinExistence type="predicted"/>
<dbReference type="Proteomes" id="UP000318704">
    <property type="component" value="Chromosome"/>
</dbReference>
<feature type="domain" description="Xylose isomerase-like TIM barrel" evidence="1">
    <location>
        <begin position="76"/>
        <end position="280"/>
    </location>
</feature>